<dbReference type="InterPro" id="IPR001048">
    <property type="entry name" value="Asp/Glu/Uridylate_kinase"/>
</dbReference>
<keyword evidence="6 9" id="KW-0418">Kinase</keyword>
<accession>A0A437QNI2</accession>
<keyword evidence="2 9" id="KW-0055">Arginine biosynthesis</keyword>
<sequence length="319" mass="34240">MSEDDKDGQAEKDDLAHRLEHKSRRRLEWLAQAGILTEALPYMRRYNDETIVIKYGGHAMGNDELAKLFARDIVLLKQCGINPIVVHGGGPQIGAMLDKMAIKSEFIDGLRVTDGETVGIVEMVLCGQINKGIAAALAEAGGRGVGISGKDGGLIRARKVERTKKDPDSNIERVLDLGFVGEPEKIDPTILDVLRSTDLIPVIAPIGLGPNGETYNINADTVAGAIAAAVNARRLLLLTDVAGVMDKDKHVITDMDVDQASRLMEDGTLTGGMIPKVETCIDAINKGVDGAVILDGRVPHAILLEMFTAHGSGTLIRRR</sequence>
<dbReference type="InterPro" id="IPR004662">
    <property type="entry name" value="AcgluKinase_fam"/>
</dbReference>
<dbReference type="UniPathway" id="UPA00068">
    <property type="reaction ID" value="UER00107"/>
</dbReference>
<dbReference type="NCBIfam" id="TIGR00761">
    <property type="entry name" value="argB"/>
    <property type="match status" value="1"/>
</dbReference>
<evidence type="ECO:0000256" key="5">
    <source>
        <dbReference type="ARBA" id="ARBA00022741"/>
    </source>
</evidence>
<evidence type="ECO:0000259" key="10">
    <source>
        <dbReference type="Pfam" id="PF00696"/>
    </source>
</evidence>
<evidence type="ECO:0000256" key="2">
    <source>
        <dbReference type="ARBA" id="ARBA00022571"/>
    </source>
</evidence>
<evidence type="ECO:0000256" key="9">
    <source>
        <dbReference type="HAMAP-Rule" id="MF_00082"/>
    </source>
</evidence>
<keyword evidence="7 9" id="KW-0067">ATP-binding</keyword>
<keyword evidence="9" id="KW-0963">Cytoplasm</keyword>
<dbReference type="EMBL" id="SADE01000002">
    <property type="protein sequence ID" value="RVU36025.1"/>
    <property type="molecule type" value="Genomic_DNA"/>
</dbReference>
<dbReference type="GO" id="GO:0005737">
    <property type="term" value="C:cytoplasm"/>
    <property type="evidence" value="ECO:0007669"/>
    <property type="project" value="UniProtKB-SubCell"/>
</dbReference>
<dbReference type="AlphaFoldDB" id="A0A437QNI2"/>
<dbReference type="PANTHER" id="PTHR23342">
    <property type="entry name" value="N-ACETYLGLUTAMATE SYNTHASE"/>
    <property type="match status" value="1"/>
</dbReference>
<comment type="function">
    <text evidence="9">Catalyzes the ATP-dependent phosphorylation of N-acetyl-L-glutamate.</text>
</comment>
<dbReference type="FunFam" id="3.40.1160.10:FF:000004">
    <property type="entry name" value="Acetylglutamate kinase"/>
    <property type="match status" value="1"/>
</dbReference>
<gene>
    <name evidence="9 11" type="primary">argB</name>
    <name evidence="11" type="ORF">EOI86_12335</name>
</gene>
<name>A0A437QNI2_9PROT</name>
<dbReference type="GO" id="GO:0042450">
    <property type="term" value="P:L-arginine biosynthetic process via ornithine"/>
    <property type="evidence" value="ECO:0007669"/>
    <property type="project" value="UniProtKB-UniRule"/>
</dbReference>
<dbReference type="Pfam" id="PF00696">
    <property type="entry name" value="AA_kinase"/>
    <property type="match status" value="1"/>
</dbReference>
<feature type="site" description="Transition state stabilizer" evidence="9">
    <location>
        <position position="54"/>
    </location>
</feature>
<keyword evidence="3 9" id="KW-0028">Amino-acid biosynthesis</keyword>
<dbReference type="PRINTS" id="PR00474">
    <property type="entry name" value="GLU5KINASE"/>
</dbReference>
<feature type="binding site" evidence="9">
    <location>
        <position position="111"/>
    </location>
    <ligand>
        <name>substrate</name>
    </ligand>
</feature>
<evidence type="ECO:0000256" key="3">
    <source>
        <dbReference type="ARBA" id="ARBA00022605"/>
    </source>
</evidence>
<comment type="pathway">
    <text evidence="1 9">Amino-acid biosynthesis; L-arginine biosynthesis; N(2)-acetyl-L-ornithine from L-glutamate: step 2/4.</text>
</comment>
<comment type="caution">
    <text evidence="11">The sequence shown here is derived from an EMBL/GenBank/DDBJ whole genome shotgun (WGS) entry which is preliminary data.</text>
</comment>
<evidence type="ECO:0000313" key="12">
    <source>
        <dbReference type="Proteomes" id="UP000287447"/>
    </source>
</evidence>
<dbReference type="Gene3D" id="3.40.1160.10">
    <property type="entry name" value="Acetylglutamate kinase-like"/>
    <property type="match status" value="1"/>
</dbReference>
<evidence type="ECO:0000256" key="1">
    <source>
        <dbReference type="ARBA" id="ARBA00004828"/>
    </source>
</evidence>
<dbReference type="GO" id="GO:0003991">
    <property type="term" value="F:acetylglutamate kinase activity"/>
    <property type="evidence" value="ECO:0007669"/>
    <property type="project" value="UniProtKB-UniRule"/>
</dbReference>
<dbReference type="InterPro" id="IPR041727">
    <property type="entry name" value="NAGK-C"/>
</dbReference>
<evidence type="ECO:0000313" key="11">
    <source>
        <dbReference type="EMBL" id="RVU36025.1"/>
    </source>
</evidence>
<comment type="similarity">
    <text evidence="9">Belongs to the acetylglutamate kinase family. ArgB subfamily.</text>
</comment>
<dbReference type="CDD" id="cd04250">
    <property type="entry name" value="AAK_NAGK-C"/>
    <property type="match status" value="1"/>
</dbReference>
<feature type="site" description="Transition state stabilizer" evidence="9">
    <location>
        <position position="276"/>
    </location>
</feature>
<comment type="catalytic activity">
    <reaction evidence="8 9">
        <text>N-acetyl-L-glutamate + ATP = N-acetyl-L-glutamyl 5-phosphate + ADP</text>
        <dbReference type="Rhea" id="RHEA:14629"/>
        <dbReference type="ChEBI" id="CHEBI:30616"/>
        <dbReference type="ChEBI" id="CHEBI:44337"/>
        <dbReference type="ChEBI" id="CHEBI:57936"/>
        <dbReference type="ChEBI" id="CHEBI:456216"/>
        <dbReference type="EC" id="2.7.2.8"/>
    </reaction>
</comment>
<dbReference type="Proteomes" id="UP000287447">
    <property type="component" value="Unassembled WGS sequence"/>
</dbReference>
<protein>
    <recommendedName>
        <fullName evidence="9">Acetylglutamate kinase</fullName>
        <ecNumber evidence="9">2.7.2.8</ecNumber>
    </recommendedName>
    <alternativeName>
        <fullName evidence="9">N-acetyl-L-glutamate 5-phosphotransferase</fullName>
    </alternativeName>
    <alternativeName>
        <fullName evidence="9">NAG kinase</fullName>
        <shortName evidence="9">NAGK</shortName>
    </alternativeName>
</protein>
<dbReference type="InterPro" id="IPR036393">
    <property type="entry name" value="AceGlu_kinase-like_sf"/>
</dbReference>
<feature type="binding site" evidence="9">
    <location>
        <position position="216"/>
    </location>
    <ligand>
        <name>substrate</name>
    </ligand>
</feature>
<feature type="domain" description="Aspartate/glutamate/uridylate kinase" evidence="10">
    <location>
        <begin position="50"/>
        <end position="294"/>
    </location>
</feature>
<evidence type="ECO:0000256" key="4">
    <source>
        <dbReference type="ARBA" id="ARBA00022679"/>
    </source>
</evidence>
<dbReference type="RefSeq" id="WP_127765502.1">
    <property type="nucleotide sequence ID" value="NZ_SADE01000002.1"/>
</dbReference>
<dbReference type="InterPro" id="IPR037528">
    <property type="entry name" value="ArgB"/>
</dbReference>
<evidence type="ECO:0000256" key="7">
    <source>
        <dbReference type="ARBA" id="ARBA00022840"/>
    </source>
</evidence>
<feature type="binding site" evidence="9">
    <location>
        <begin position="89"/>
        <end position="90"/>
    </location>
    <ligand>
        <name>substrate</name>
    </ligand>
</feature>
<organism evidence="11 12">
    <name type="scientific">Hwanghaeella grinnelliae</name>
    <dbReference type="NCBI Taxonomy" id="2500179"/>
    <lineage>
        <taxon>Bacteria</taxon>
        <taxon>Pseudomonadati</taxon>
        <taxon>Pseudomonadota</taxon>
        <taxon>Alphaproteobacteria</taxon>
        <taxon>Rhodospirillales</taxon>
        <taxon>Rhodospirillaceae</taxon>
        <taxon>Hwanghaeella</taxon>
    </lineage>
</organism>
<dbReference type="PANTHER" id="PTHR23342:SF0">
    <property type="entry name" value="N-ACETYLGLUTAMATE SYNTHASE, MITOCHONDRIAL"/>
    <property type="match status" value="1"/>
</dbReference>
<proteinExistence type="inferred from homology"/>
<keyword evidence="12" id="KW-1185">Reference proteome</keyword>
<keyword evidence="5 9" id="KW-0547">Nucleotide-binding</keyword>
<comment type="subcellular location">
    <subcellularLocation>
        <location evidence="9">Cytoplasm</location>
    </subcellularLocation>
</comment>
<dbReference type="OrthoDB" id="9803155at2"/>
<dbReference type="GO" id="GO:0005524">
    <property type="term" value="F:ATP binding"/>
    <property type="evidence" value="ECO:0007669"/>
    <property type="project" value="UniProtKB-UniRule"/>
</dbReference>
<evidence type="ECO:0000256" key="8">
    <source>
        <dbReference type="ARBA" id="ARBA00048141"/>
    </source>
</evidence>
<dbReference type="HAMAP" id="MF_00082">
    <property type="entry name" value="ArgB"/>
    <property type="match status" value="1"/>
</dbReference>
<dbReference type="SUPFAM" id="SSF53633">
    <property type="entry name" value="Carbamate kinase-like"/>
    <property type="match status" value="1"/>
</dbReference>
<keyword evidence="4 9" id="KW-0808">Transferase</keyword>
<dbReference type="PIRSF" id="PIRSF000728">
    <property type="entry name" value="NAGK"/>
    <property type="match status" value="1"/>
</dbReference>
<reference evidence="12" key="1">
    <citation type="submission" date="2019-01" db="EMBL/GenBank/DDBJ databases">
        <title>Gri0909 isolated from a small marine red alga.</title>
        <authorList>
            <person name="Kim J."/>
            <person name="Jeong S.E."/>
            <person name="Jeon C.O."/>
        </authorList>
    </citation>
    <scope>NUCLEOTIDE SEQUENCE [LARGE SCALE GENOMIC DNA]</scope>
    <source>
        <strain evidence="12">Gri0909</strain>
    </source>
</reference>
<evidence type="ECO:0000256" key="6">
    <source>
        <dbReference type="ARBA" id="ARBA00022777"/>
    </source>
</evidence>
<dbReference type="EC" id="2.7.2.8" evidence="9"/>
<dbReference type="InterPro" id="IPR001057">
    <property type="entry name" value="Glu/AcGlu_kinase"/>
</dbReference>